<organism evidence="5 6">
    <name type="scientific">Marinobacterium aestuarii</name>
    <dbReference type="NCBI Taxonomy" id="1821621"/>
    <lineage>
        <taxon>Bacteria</taxon>
        <taxon>Pseudomonadati</taxon>
        <taxon>Pseudomonadota</taxon>
        <taxon>Gammaproteobacteria</taxon>
        <taxon>Oceanospirillales</taxon>
        <taxon>Oceanospirillaceae</taxon>
        <taxon>Marinobacterium</taxon>
    </lineage>
</organism>
<dbReference type="PROSITE" id="PS50995">
    <property type="entry name" value="HTH_MARR_2"/>
    <property type="match status" value="1"/>
</dbReference>
<name>A0A1A9EXV7_9GAMM</name>
<keyword evidence="6" id="KW-1185">Reference proteome</keyword>
<dbReference type="GO" id="GO:0003677">
    <property type="term" value="F:DNA binding"/>
    <property type="evidence" value="ECO:0007669"/>
    <property type="project" value="UniProtKB-KW"/>
</dbReference>
<dbReference type="GO" id="GO:0003700">
    <property type="term" value="F:DNA-binding transcription factor activity"/>
    <property type="evidence" value="ECO:0007669"/>
    <property type="project" value="InterPro"/>
</dbReference>
<reference evidence="5 6" key="2">
    <citation type="journal article" date="2018" name="Int. J. Syst. Evol. Microbiol.">
        <title>Marinobacterium aestuarii sp. nov., a benzene-degrading marine bacterium isolated from estuary sediment.</title>
        <authorList>
            <person name="Bae S.S."/>
            <person name="Jung J."/>
            <person name="Chung D."/>
            <person name="Baek K."/>
        </authorList>
    </citation>
    <scope>NUCLEOTIDE SEQUENCE [LARGE SCALE GENOMIC DNA]</scope>
    <source>
        <strain evidence="5 6">ST58-10</strain>
    </source>
</reference>
<evidence type="ECO:0000256" key="1">
    <source>
        <dbReference type="ARBA" id="ARBA00023015"/>
    </source>
</evidence>
<dbReference type="PANTHER" id="PTHR33164">
    <property type="entry name" value="TRANSCRIPTIONAL REGULATOR, MARR FAMILY"/>
    <property type="match status" value="1"/>
</dbReference>
<dbReference type="EMBL" id="CP015839">
    <property type="protein sequence ID" value="ANG62461.1"/>
    <property type="molecule type" value="Genomic_DNA"/>
</dbReference>
<dbReference type="InterPro" id="IPR036390">
    <property type="entry name" value="WH_DNA-bd_sf"/>
</dbReference>
<dbReference type="SUPFAM" id="SSF46785">
    <property type="entry name" value="Winged helix' DNA-binding domain"/>
    <property type="match status" value="1"/>
</dbReference>
<dbReference type="KEGG" id="mars:A8C75_08145"/>
<dbReference type="RefSeq" id="WP_067380540.1">
    <property type="nucleotide sequence ID" value="NZ_CP015839.1"/>
</dbReference>
<dbReference type="STRING" id="1821621.A8C75_08145"/>
<keyword evidence="1" id="KW-0805">Transcription regulation</keyword>
<dbReference type="OrthoDB" id="32523at2"/>
<dbReference type="PANTHER" id="PTHR33164:SF64">
    <property type="entry name" value="TRANSCRIPTIONAL REGULATOR SLYA"/>
    <property type="match status" value="1"/>
</dbReference>
<dbReference type="Gene3D" id="1.10.10.10">
    <property type="entry name" value="Winged helix-like DNA-binding domain superfamily/Winged helix DNA-binding domain"/>
    <property type="match status" value="1"/>
</dbReference>
<feature type="domain" description="HTH marR-type" evidence="4">
    <location>
        <begin position="7"/>
        <end position="136"/>
    </location>
</feature>
<proteinExistence type="predicted"/>
<gene>
    <name evidence="5" type="ORF">A8C75_08145</name>
</gene>
<dbReference type="PRINTS" id="PR00598">
    <property type="entry name" value="HTHMARR"/>
</dbReference>
<dbReference type="SMART" id="SM00347">
    <property type="entry name" value="HTH_MARR"/>
    <property type="match status" value="1"/>
</dbReference>
<dbReference type="Proteomes" id="UP000078070">
    <property type="component" value="Chromosome"/>
</dbReference>
<keyword evidence="3" id="KW-0804">Transcription</keyword>
<keyword evidence="2" id="KW-0238">DNA-binding</keyword>
<dbReference type="Pfam" id="PF12802">
    <property type="entry name" value="MarR_2"/>
    <property type="match status" value="1"/>
</dbReference>
<dbReference type="InterPro" id="IPR036388">
    <property type="entry name" value="WH-like_DNA-bd_sf"/>
</dbReference>
<sequence>MNHDANPGFLFADIGRLMRQRFQQQLDHSELTYAQARALIYISRYPGSRQVELAELMEIQPITLARLIDLLQQQQLVERRADPRDRRAYRLHTTAAAQNPLQQIRQIGAGIYEQMMDGLDARQRDELASSLVQIRSNLSGSQTPASTHPEPQPI</sequence>
<evidence type="ECO:0000313" key="5">
    <source>
        <dbReference type="EMBL" id="ANG62461.1"/>
    </source>
</evidence>
<reference evidence="6" key="1">
    <citation type="submission" date="2016-05" db="EMBL/GenBank/DDBJ databases">
        <authorList>
            <person name="Baek K."/>
            <person name="Yang S.-J."/>
        </authorList>
    </citation>
    <scope>NUCLEOTIDE SEQUENCE [LARGE SCALE GENOMIC DNA]</scope>
    <source>
        <strain evidence="6">ST58-10</strain>
    </source>
</reference>
<evidence type="ECO:0000259" key="4">
    <source>
        <dbReference type="PROSITE" id="PS50995"/>
    </source>
</evidence>
<evidence type="ECO:0000313" key="6">
    <source>
        <dbReference type="Proteomes" id="UP000078070"/>
    </source>
</evidence>
<evidence type="ECO:0000256" key="2">
    <source>
        <dbReference type="ARBA" id="ARBA00023125"/>
    </source>
</evidence>
<dbReference type="InterPro" id="IPR000835">
    <property type="entry name" value="HTH_MarR-typ"/>
</dbReference>
<evidence type="ECO:0000256" key="3">
    <source>
        <dbReference type="ARBA" id="ARBA00023163"/>
    </source>
</evidence>
<dbReference type="InterPro" id="IPR039422">
    <property type="entry name" value="MarR/SlyA-like"/>
</dbReference>
<dbReference type="AlphaFoldDB" id="A0A1A9EXV7"/>
<accession>A0A1A9EXV7</accession>
<protein>
    <recommendedName>
        <fullName evidence="4">HTH marR-type domain-containing protein</fullName>
    </recommendedName>
</protein>
<dbReference type="GO" id="GO:0006950">
    <property type="term" value="P:response to stress"/>
    <property type="evidence" value="ECO:0007669"/>
    <property type="project" value="TreeGrafter"/>
</dbReference>